<organism evidence="1 2">
    <name type="scientific">Solanum commersonii</name>
    <name type="common">Commerson's wild potato</name>
    <name type="synonym">Commerson's nightshade</name>
    <dbReference type="NCBI Taxonomy" id="4109"/>
    <lineage>
        <taxon>Eukaryota</taxon>
        <taxon>Viridiplantae</taxon>
        <taxon>Streptophyta</taxon>
        <taxon>Embryophyta</taxon>
        <taxon>Tracheophyta</taxon>
        <taxon>Spermatophyta</taxon>
        <taxon>Magnoliopsida</taxon>
        <taxon>eudicotyledons</taxon>
        <taxon>Gunneridae</taxon>
        <taxon>Pentapetalae</taxon>
        <taxon>asterids</taxon>
        <taxon>lamiids</taxon>
        <taxon>Solanales</taxon>
        <taxon>Solanaceae</taxon>
        <taxon>Solanoideae</taxon>
        <taxon>Solaneae</taxon>
        <taxon>Solanum</taxon>
    </lineage>
</organism>
<sequence length="91" mass="10701">MTKEEKYSEPNLLYIHLDDKQEEAMLMSNMDRGSVTDQCGNERDNDSDRVDLKDVIKEYSCFNIIFNGVIMDSKVLPLFWTKYDDLNRTPN</sequence>
<accession>A0A9J6B5S3</accession>
<keyword evidence="2" id="KW-1185">Reference proteome</keyword>
<dbReference type="Proteomes" id="UP000824120">
    <property type="component" value="Chromosome 1"/>
</dbReference>
<protein>
    <submittedName>
        <fullName evidence="1">Uncharacterized protein</fullName>
    </submittedName>
</protein>
<dbReference type="AlphaFoldDB" id="A0A9J6B5S3"/>
<reference evidence="1 2" key="1">
    <citation type="submission" date="2020-09" db="EMBL/GenBank/DDBJ databases">
        <title>De no assembly of potato wild relative species, Solanum commersonii.</title>
        <authorList>
            <person name="Cho K."/>
        </authorList>
    </citation>
    <scope>NUCLEOTIDE SEQUENCE [LARGE SCALE GENOMIC DNA]</scope>
    <source>
        <strain evidence="1">LZ3.2</strain>
        <tissue evidence="1">Leaf</tissue>
    </source>
</reference>
<proteinExistence type="predicted"/>
<gene>
    <name evidence="1" type="ORF">H5410_003680</name>
</gene>
<dbReference type="EMBL" id="JACXVP010000001">
    <property type="protein sequence ID" value="KAG5631963.1"/>
    <property type="molecule type" value="Genomic_DNA"/>
</dbReference>
<name>A0A9J6B5S3_SOLCO</name>
<evidence type="ECO:0000313" key="1">
    <source>
        <dbReference type="EMBL" id="KAG5631963.1"/>
    </source>
</evidence>
<comment type="caution">
    <text evidence="1">The sequence shown here is derived from an EMBL/GenBank/DDBJ whole genome shotgun (WGS) entry which is preliminary data.</text>
</comment>
<evidence type="ECO:0000313" key="2">
    <source>
        <dbReference type="Proteomes" id="UP000824120"/>
    </source>
</evidence>